<name>A0ABN1IDA9_9GAMM</name>
<reference evidence="1 2" key="1">
    <citation type="journal article" date="2019" name="Int. J. Syst. Evol. Microbiol.">
        <title>The Global Catalogue of Microorganisms (GCM) 10K type strain sequencing project: providing services to taxonomists for standard genome sequencing and annotation.</title>
        <authorList>
            <consortium name="The Broad Institute Genomics Platform"/>
            <consortium name="The Broad Institute Genome Sequencing Center for Infectious Disease"/>
            <person name="Wu L."/>
            <person name="Ma J."/>
        </authorList>
    </citation>
    <scope>NUCLEOTIDE SEQUENCE [LARGE SCALE GENOMIC DNA]</scope>
    <source>
        <strain evidence="1 2">JCM 15421</strain>
    </source>
</reference>
<accession>A0ABN1IDA9</accession>
<dbReference type="Proteomes" id="UP001501523">
    <property type="component" value="Unassembled WGS sequence"/>
</dbReference>
<evidence type="ECO:0000313" key="2">
    <source>
        <dbReference type="Proteomes" id="UP001501523"/>
    </source>
</evidence>
<comment type="caution">
    <text evidence="1">The sequence shown here is derived from an EMBL/GenBank/DDBJ whole genome shotgun (WGS) entry which is preliminary data.</text>
</comment>
<organism evidence="1 2">
    <name type="scientific">Dokdonella soli</name>
    <dbReference type="NCBI Taxonomy" id="529810"/>
    <lineage>
        <taxon>Bacteria</taxon>
        <taxon>Pseudomonadati</taxon>
        <taxon>Pseudomonadota</taxon>
        <taxon>Gammaproteobacteria</taxon>
        <taxon>Lysobacterales</taxon>
        <taxon>Rhodanobacteraceae</taxon>
        <taxon>Dokdonella</taxon>
    </lineage>
</organism>
<proteinExistence type="predicted"/>
<gene>
    <name evidence="1" type="ORF">GCM10009105_07940</name>
</gene>
<sequence length="91" mass="9846">MRGADAQQLGMFSYVSVEERVPADHPIRKRRALVDATLKEFDDVLAARCAAGGRESILPEDTGGRVQARTTPQLSLDGLVLPLLHRLPAGP</sequence>
<protein>
    <recommendedName>
        <fullName evidence="3">Transposase DDE domain-containing protein</fullName>
    </recommendedName>
</protein>
<evidence type="ECO:0000313" key="1">
    <source>
        <dbReference type="EMBL" id="GAA0708392.1"/>
    </source>
</evidence>
<keyword evidence="2" id="KW-1185">Reference proteome</keyword>
<evidence type="ECO:0008006" key="3">
    <source>
        <dbReference type="Google" id="ProtNLM"/>
    </source>
</evidence>
<dbReference type="EMBL" id="BAAAEU010000004">
    <property type="protein sequence ID" value="GAA0708392.1"/>
    <property type="molecule type" value="Genomic_DNA"/>
</dbReference>